<evidence type="ECO:0000259" key="1">
    <source>
        <dbReference type="PROSITE" id="PS51352"/>
    </source>
</evidence>
<dbReference type="SUPFAM" id="SSF52833">
    <property type="entry name" value="Thioredoxin-like"/>
    <property type="match status" value="1"/>
</dbReference>
<reference evidence="2 3" key="1">
    <citation type="submission" date="2018-07" db="EMBL/GenBank/DDBJ databases">
        <title>Leeuwenhoekiella genomics.</title>
        <authorList>
            <person name="Tahon G."/>
            <person name="Willems A."/>
        </authorList>
    </citation>
    <scope>NUCLEOTIDE SEQUENCE [LARGE SCALE GENOMIC DNA]</scope>
    <source>
        <strain evidence="2 3">R-50232</strain>
    </source>
</reference>
<feature type="domain" description="Thioredoxin" evidence="1">
    <location>
        <begin position="223"/>
        <end position="416"/>
    </location>
</feature>
<gene>
    <name evidence="2" type="ORF">DSM04_104172</name>
</gene>
<accession>A0A4Q0NT52</accession>
<dbReference type="Proteomes" id="UP000289821">
    <property type="component" value="Unassembled WGS sequence"/>
</dbReference>
<comment type="caution">
    <text evidence="2">The sequence shown here is derived from an EMBL/GenBank/DDBJ whole genome shotgun (WGS) entry which is preliminary data.</text>
</comment>
<organism evidence="2 3">
    <name type="scientific">Leeuwenhoekiella aestuarii</name>
    <dbReference type="NCBI Taxonomy" id="2249426"/>
    <lineage>
        <taxon>Bacteria</taxon>
        <taxon>Pseudomonadati</taxon>
        <taxon>Bacteroidota</taxon>
        <taxon>Flavobacteriia</taxon>
        <taxon>Flavobacteriales</taxon>
        <taxon>Flavobacteriaceae</taxon>
        <taxon>Leeuwenhoekiella</taxon>
    </lineage>
</organism>
<sequence length="416" mass="48268">MSLKKITLKYSSFLDKIKTQLNPMKKLSCLAALILTLSGYCQKSDRQILMTTIDELNKIETVHYQTKNESIESGVTFQEFDASVFFDFRNTTTTPRYYLEQDEMELIFDGQRHIMSLSDEKIIVTNNKPNVNNPLLLSLYSIKVLLPQMLQNKNVTISRKKDTLINNSKNYVFELSFKNGYLDFNKLTLTYFPEANFQSNYLLMVDKLSYLPTKMIMPNGDTGSISSTYDNLDFNYVVDGDIWSGNQFSSDYEKITFEEYYNRMQAKMTSNLKGNKNEIGKRKITDWKIPNLKTDELIDFSTFEGKVVLLEFWFKFCGPCVKAIPQLNSMNEKYKNEDFLMYGVEFHENDPRKNLLEYISKIGINYSTLYKGKEIAANFSIGSAPTFMILDKKGNIVFLESGFDQSKIEKILKDYL</sequence>
<dbReference type="PROSITE" id="PS51352">
    <property type="entry name" value="THIOREDOXIN_2"/>
    <property type="match status" value="1"/>
</dbReference>
<dbReference type="Pfam" id="PF08534">
    <property type="entry name" value="Redoxin"/>
    <property type="match status" value="1"/>
</dbReference>
<evidence type="ECO:0000313" key="2">
    <source>
        <dbReference type="EMBL" id="RXG14066.1"/>
    </source>
</evidence>
<protein>
    <submittedName>
        <fullName evidence="2">Thiol-disulfide isomerase/thioredoxin</fullName>
    </submittedName>
</protein>
<dbReference type="GO" id="GO:0016491">
    <property type="term" value="F:oxidoreductase activity"/>
    <property type="evidence" value="ECO:0007669"/>
    <property type="project" value="InterPro"/>
</dbReference>
<dbReference type="InterPro" id="IPR013766">
    <property type="entry name" value="Thioredoxin_domain"/>
</dbReference>
<dbReference type="InterPro" id="IPR050553">
    <property type="entry name" value="Thioredoxin_ResA/DsbE_sf"/>
</dbReference>
<evidence type="ECO:0000313" key="3">
    <source>
        <dbReference type="Proteomes" id="UP000289821"/>
    </source>
</evidence>
<dbReference type="AlphaFoldDB" id="A0A4Q0NT52"/>
<dbReference type="Gene3D" id="3.40.30.10">
    <property type="entry name" value="Glutaredoxin"/>
    <property type="match status" value="1"/>
</dbReference>
<keyword evidence="3" id="KW-1185">Reference proteome</keyword>
<dbReference type="GO" id="GO:0016853">
    <property type="term" value="F:isomerase activity"/>
    <property type="evidence" value="ECO:0007669"/>
    <property type="project" value="UniProtKB-KW"/>
</dbReference>
<dbReference type="InterPro" id="IPR013740">
    <property type="entry name" value="Redoxin"/>
</dbReference>
<proteinExistence type="predicted"/>
<dbReference type="InterPro" id="IPR036249">
    <property type="entry name" value="Thioredoxin-like_sf"/>
</dbReference>
<keyword evidence="2" id="KW-0413">Isomerase</keyword>
<dbReference type="Gene3D" id="2.50.20.10">
    <property type="entry name" value="Lipoprotein localisation LolA/LolB/LppX"/>
    <property type="match status" value="1"/>
</dbReference>
<dbReference type="PANTHER" id="PTHR42852">
    <property type="entry name" value="THIOL:DISULFIDE INTERCHANGE PROTEIN DSBE"/>
    <property type="match status" value="1"/>
</dbReference>
<dbReference type="PANTHER" id="PTHR42852:SF13">
    <property type="entry name" value="PROTEIN DIPZ"/>
    <property type="match status" value="1"/>
</dbReference>
<dbReference type="EMBL" id="QOVI01000004">
    <property type="protein sequence ID" value="RXG14066.1"/>
    <property type="molecule type" value="Genomic_DNA"/>
</dbReference>
<name>A0A4Q0NT52_9FLAO</name>
<dbReference type="CDD" id="cd02966">
    <property type="entry name" value="TlpA_like_family"/>
    <property type="match status" value="1"/>
</dbReference>